<name>A0A6B8RGZ2_9BACL</name>
<evidence type="ECO:0000256" key="6">
    <source>
        <dbReference type="ARBA" id="ARBA00022679"/>
    </source>
</evidence>
<dbReference type="FunFam" id="3.30.565.10:FF:000006">
    <property type="entry name" value="Sensor histidine kinase WalK"/>
    <property type="match status" value="1"/>
</dbReference>
<dbReference type="GO" id="GO:0005886">
    <property type="term" value="C:plasma membrane"/>
    <property type="evidence" value="ECO:0007669"/>
    <property type="project" value="UniProtKB-SubCell"/>
</dbReference>
<dbReference type="Proteomes" id="UP000426246">
    <property type="component" value="Chromosome"/>
</dbReference>
<dbReference type="CDD" id="cd00075">
    <property type="entry name" value="HATPase"/>
    <property type="match status" value="1"/>
</dbReference>
<feature type="domain" description="Histidine kinase" evidence="15">
    <location>
        <begin position="291"/>
        <end position="508"/>
    </location>
</feature>
<evidence type="ECO:0000256" key="5">
    <source>
        <dbReference type="ARBA" id="ARBA00022553"/>
    </source>
</evidence>
<keyword evidence="18" id="KW-1185">Reference proteome</keyword>
<evidence type="ECO:0000313" key="18">
    <source>
        <dbReference type="Proteomes" id="UP000426246"/>
    </source>
</evidence>
<dbReference type="InterPro" id="IPR003661">
    <property type="entry name" value="HisK_dim/P_dom"/>
</dbReference>
<dbReference type="PANTHER" id="PTHR45528:SF8">
    <property type="entry name" value="HISTIDINE KINASE"/>
    <property type="match status" value="1"/>
</dbReference>
<evidence type="ECO:0000256" key="8">
    <source>
        <dbReference type="ARBA" id="ARBA00022741"/>
    </source>
</evidence>
<keyword evidence="5" id="KW-0597">Phosphoprotein</keyword>
<sequence length="508" mass="58338">MNKIFPFNWIGDLVRLGVRTSVLVRTNIRRSIRLQLMVAFLICFFAAWIVYGISGSFFGEVNRSPVIEYSQGIRQIDDRAQNMVERIKNESRFQEDITVTQHVYIADSDDGYNLQDYLDGNINQNSSHVLILDLDGKVIYKSSNATENHVDVYKMISQAMDTRSNPYERTEITSFYPLDIVSQKMYLVLIGIPEPSITYSRGKSPLTLLFAVAAFIFLFYLLTRRKMQDIEALTEGLLQIAKGNLKHRVVEKSEDELGSLAANINHMTGELQRTIEEERNAERTKNELITNVSHDLRTPLTLIIGYLRLLKDKNYDDQVHADSYINIAYNKSEKLNRLIDDLFDYTKFSNHSVPMQIEKINLNELIDQLLEEQISYAEENNLIFVRELPSSKMFVAIDADQMIRVFDNLLANAIKYSDKPGEVTVRLTRVNEFAEVRIINRATGLNKDELPHVFDRFYRLDAARTSDTGGSGLGLAIAKSIVEAHQGEIWTHTEQDEIHFCMRLKLAL</sequence>
<dbReference type="GO" id="GO:0000155">
    <property type="term" value="F:phosphorelay sensor kinase activity"/>
    <property type="evidence" value="ECO:0007669"/>
    <property type="project" value="InterPro"/>
</dbReference>
<keyword evidence="4" id="KW-1003">Cell membrane</keyword>
<dbReference type="Gene3D" id="6.10.340.10">
    <property type="match status" value="1"/>
</dbReference>
<dbReference type="SMART" id="SM00387">
    <property type="entry name" value="HATPase_c"/>
    <property type="match status" value="1"/>
</dbReference>
<dbReference type="InterPro" id="IPR036097">
    <property type="entry name" value="HisK_dim/P_sf"/>
</dbReference>
<evidence type="ECO:0000256" key="10">
    <source>
        <dbReference type="ARBA" id="ARBA00022840"/>
    </source>
</evidence>
<dbReference type="InterPro" id="IPR004358">
    <property type="entry name" value="Sig_transdc_His_kin-like_C"/>
</dbReference>
<evidence type="ECO:0000256" key="3">
    <source>
        <dbReference type="ARBA" id="ARBA00012438"/>
    </source>
</evidence>
<dbReference type="PROSITE" id="PS50109">
    <property type="entry name" value="HIS_KIN"/>
    <property type="match status" value="1"/>
</dbReference>
<dbReference type="CDD" id="cd06225">
    <property type="entry name" value="HAMP"/>
    <property type="match status" value="1"/>
</dbReference>
<dbReference type="SMART" id="SM00388">
    <property type="entry name" value="HisKA"/>
    <property type="match status" value="1"/>
</dbReference>
<evidence type="ECO:0000256" key="2">
    <source>
        <dbReference type="ARBA" id="ARBA00004651"/>
    </source>
</evidence>
<protein>
    <recommendedName>
        <fullName evidence="3">histidine kinase</fullName>
        <ecNumber evidence="3">2.7.13.3</ecNumber>
    </recommendedName>
</protein>
<feature type="transmembrane region" description="Helical" evidence="14">
    <location>
        <begin position="34"/>
        <end position="54"/>
    </location>
</feature>
<dbReference type="RefSeq" id="WP_227013842.1">
    <property type="nucleotide sequence ID" value="NZ_CP034235.1"/>
</dbReference>
<proteinExistence type="predicted"/>
<dbReference type="InterPro" id="IPR005467">
    <property type="entry name" value="His_kinase_dom"/>
</dbReference>
<dbReference type="AlphaFoldDB" id="A0A6B8RGZ2"/>
<dbReference type="Gene3D" id="3.30.565.10">
    <property type="entry name" value="Histidine kinase-like ATPase, C-terminal domain"/>
    <property type="match status" value="1"/>
</dbReference>
<dbReference type="SMART" id="SM00304">
    <property type="entry name" value="HAMP"/>
    <property type="match status" value="1"/>
</dbReference>
<evidence type="ECO:0000256" key="1">
    <source>
        <dbReference type="ARBA" id="ARBA00000085"/>
    </source>
</evidence>
<dbReference type="SUPFAM" id="SSF47384">
    <property type="entry name" value="Homodimeric domain of signal transducing histidine kinase"/>
    <property type="match status" value="1"/>
</dbReference>
<evidence type="ECO:0000256" key="4">
    <source>
        <dbReference type="ARBA" id="ARBA00022475"/>
    </source>
</evidence>
<evidence type="ECO:0000256" key="12">
    <source>
        <dbReference type="ARBA" id="ARBA00023012"/>
    </source>
</evidence>
<gene>
    <name evidence="17" type="ORF">EHS13_08240</name>
</gene>
<comment type="catalytic activity">
    <reaction evidence="1">
        <text>ATP + protein L-histidine = ADP + protein N-phospho-L-histidine.</text>
        <dbReference type="EC" id="2.7.13.3"/>
    </reaction>
</comment>
<evidence type="ECO:0000256" key="13">
    <source>
        <dbReference type="ARBA" id="ARBA00023136"/>
    </source>
</evidence>
<reference evidence="18" key="1">
    <citation type="submission" date="2018-11" db="EMBL/GenBank/DDBJ databases">
        <title>Complete genome sequence of Paenibacillus sp. ML311-T8.</title>
        <authorList>
            <person name="Nam Y.-D."/>
            <person name="Kang J."/>
            <person name="Chung W.-H."/>
            <person name="Park Y.S."/>
        </authorList>
    </citation>
    <scope>NUCLEOTIDE SEQUENCE [LARGE SCALE GENOMIC DNA]</scope>
    <source>
        <strain evidence="18">ML311-T8</strain>
    </source>
</reference>
<dbReference type="Pfam" id="PF00672">
    <property type="entry name" value="HAMP"/>
    <property type="match status" value="1"/>
</dbReference>
<dbReference type="GO" id="GO:0005524">
    <property type="term" value="F:ATP binding"/>
    <property type="evidence" value="ECO:0007669"/>
    <property type="project" value="UniProtKB-KW"/>
</dbReference>
<organism evidence="17 18">
    <name type="scientific">Paenibacillus psychroresistens</name>
    <dbReference type="NCBI Taxonomy" id="1778678"/>
    <lineage>
        <taxon>Bacteria</taxon>
        <taxon>Bacillati</taxon>
        <taxon>Bacillota</taxon>
        <taxon>Bacilli</taxon>
        <taxon>Bacillales</taxon>
        <taxon>Paenibacillaceae</taxon>
        <taxon>Paenibacillus</taxon>
    </lineage>
</organism>
<keyword evidence="9 17" id="KW-0418">Kinase</keyword>
<dbReference type="Pfam" id="PF02518">
    <property type="entry name" value="HATPase_c"/>
    <property type="match status" value="1"/>
</dbReference>
<feature type="domain" description="HAMP" evidence="16">
    <location>
        <begin position="224"/>
        <end position="276"/>
    </location>
</feature>
<accession>A0A6B8RGZ2</accession>
<evidence type="ECO:0000259" key="16">
    <source>
        <dbReference type="PROSITE" id="PS50885"/>
    </source>
</evidence>
<evidence type="ECO:0000256" key="7">
    <source>
        <dbReference type="ARBA" id="ARBA00022692"/>
    </source>
</evidence>
<dbReference type="InterPro" id="IPR050398">
    <property type="entry name" value="HssS/ArlS-like"/>
</dbReference>
<keyword evidence="11 14" id="KW-1133">Transmembrane helix</keyword>
<keyword evidence="10" id="KW-0067">ATP-binding</keyword>
<evidence type="ECO:0000259" key="15">
    <source>
        <dbReference type="PROSITE" id="PS50109"/>
    </source>
</evidence>
<dbReference type="Pfam" id="PF00512">
    <property type="entry name" value="HisKA"/>
    <property type="match status" value="1"/>
</dbReference>
<dbReference type="PROSITE" id="PS50885">
    <property type="entry name" value="HAMP"/>
    <property type="match status" value="1"/>
</dbReference>
<dbReference type="KEGG" id="ppsc:EHS13_08240"/>
<dbReference type="EC" id="2.7.13.3" evidence="3"/>
<evidence type="ECO:0000256" key="9">
    <source>
        <dbReference type="ARBA" id="ARBA00022777"/>
    </source>
</evidence>
<dbReference type="CDD" id="cd00082">
    <property type="entry name" value="HisKA"/>
    <property type="match status" value="1"/>
</dbReference>
<evidence type="ECO:0000313" key="17">
    <source>
        <dbReference type="EMBL" id="QGQ94865.1"/>
    </source>
</evidence>
<keyword evidence="12" id="KW-0902">Two-component regulatory system</keyword>
<dbReference type="PRINTS" id="PR00344">
    <property type="entry name" value="BCTRLSENSOR"/>
</dbReference>
<evidence type="ECO:0000256" key="14">
    <source>
        <dbReference type="SAM" id="Phobius"/>
    </source>
</evidence>
<dbReference type="PANTHER" id="PTHR45528">
    <property type="entry name" value="SENSOR HISTIDINE KINASE CPXA"/>
    <property type="match status" value="1"/>
</dbReference>
<dbReference type="Gene3D" id="1.10.287.130">
    <property type="match status" value="1"/>
</dbReference>
<feature type="transmembrane region" description="Helical" evidence="14">
    <location>
        <begin position="206"/>
        <end position="223"/>
    </location>
</feature>
<dbReference type="InterPro" id="IPR003594">
    <property type="entry name" value="HATPase_dom"/>
</dbReference>
<keyword evidence="8" id="KW-0547">Nucleotide-binding</keyword>
<dbReference type="SUPFAM" id="SSF55874">
    <property type="entry name" value="ATPase domain of HSP90 chaperone/DNA topoisomerase II/histidine kinase"/>
    <property type="match status" value="1"/>
</dbReference>
<keyword evidence="7 14" id="KW-0812">Transmembrane</keyword>
<dbReference type="FunFam" id="1.10.287.130:FF:000008">
    <property type="entry name" value="Two-component sensor histidine kinase"/>
    <property type="match status" value="1"/>
</dbReference>
<dbReference type="InterPro" id="IPR003660">
    <property type="entry name" value="HAMP_dom"/>
</dbReference>
<dbReference type="EMBL" id="CP034235">
    <property type="protein sequence ID" value="QGQ94865.1"/>
    <property type="molecule type" value="Genomic_DNA"/>
</dbReference>
<keyword evidence="6" id="KW-0808">Transferase</keyword>
<evidence type="ECO:0000256" key="11">
    <source>
        <dbReference type="ARBA" id="ARBA00022989"/>
    </source>
</evidence>
<dbReference type="SUPFAM" id="SSF158472">
    <property type="entry name" value="HAMP domain-like"/>
    <property type="match status" value="1"/>
</dbReference>
<dbReference type="InterPro" id="IPR036890">
    <property type="entry name" value="HATPase_C_sf"/>
</dbReference>
<keyword evidence="13 14" id="KW-0472">Membrane</keyword>
<comment type="subcellular location">
    <subcellularLocation>
        <location evidence="2">Cell membrane</location>
        <topology evidence="2">Multi-pass membrane protein</topology>
    </subcellularLocation>
</comment>